<dbReference type="EMBL" id="CP015136">
    <property type="protein sequence ID" value="AMY10579.1"/>
    <property type="molecule type" value="Genomic_DNA"/>
</dbReference>
<evidence type="ECO:0000313" key="2">
    <source>
        <dbReference type="Proteomes" id="UP000076079"/>
    </source>
</evidence>
<sequence length="62" mass="6737">MPTHAVMEPYSGSVPRPDVSVSVARWGDEETWGGSSWSAVHVPTQIVAYVSFERGSSPMTSR</sequence>
<organism evidence="1 2">
    <name type="scientific">Luteitalea pratensis</name>
    <dbReference type="NCBI Taxonomy" id="1855912"/>
    <lineage>
        <taxon>Bacteria</taxon>
        <taxon>Pseudomonadati</taxon>
        <taxon>Acidobacteriota</taxon>
        <taxon>Vicinamibacteria</taxon>
        <taxon>Vicinamibacterales</taxon>
        <taxon>Vicinamibacteraceae</taxon>
        <taxon>Luteitalea</taxon>
    </lineage>
</organism>
<protein>
    <submittedName>
        <fullName evidence="1">Uncharacterized protein</fullName>
    </submittedName>
</protein>
<reference evidence="2" key="2">
    <citation type="submission" date="2016-04" db="EMBL/GenBank/DDBJ databases">
        <title>First Complete Genome Sequence of a Subdivision 6 Acidobacterium.</title>
        <authorList>
            <person name="Huang S."/>
            <person name="Vieira S."/>
            <person name="Bunk B."/>
            <person name="Riedel T."/>
            <person name="Sproeer C."/>
            <person name="Overmann J."/>
        </authorList>
    </citation>
    <scope>NUCLEOTIDE SEQUENCE [LARGE SCALE GENOMIC DNA]</scope>
    <source>
        <strain evidence="2">DSM 100886 HEG_-6_39</strain>
    </source>
</reference>
<accession>A0A143PRX5</accession>
<dbReference type="KEGG" id="abac:LuPra_03816"/>
<dbReference type="Proteomes" id="UP000076079">
    <property type="component" value="Chromosome"/>
</dbReference>
<keyword evidence="2" id="KW-1185">Reference proteome</keyword>
<name>A0A143PRX5_LUTPR</name>
<proteinExistence type="predicted"/>
<gene>
    <name evidence="1" type="ORF">LuPra_03816</name>
</gene>
<dbReference type="AlphaFoldDB" id="A0A143PRX5"/>
<evidence type="ECO:0000313" key="1">
    <source>
        <dbReference type="EMBL" id="AMY10579.1"/>
    </source>
</evidence>
<reference evidence="1 2" key="1">
    <citation type="journal article" date="2016" name="Genome Announc.">
        <title>First Complete Genome Sequence of a Subdivision 6 Acidobacterium Strain.</title>
        <authorList>
            <person name="Huang S."/>
            <person name="Vieira S."/>
            <person name="Bunk B."/>
            <person name="Riedel T."/>
            <person name="Sproer C."/>
            <person name="Overmann J."/>
        </authorList>
    </citation>
    <scope>NUCLEOTIDE SEQUENCE [LARGE SCALE GENOMIC DNA]</scope>
    <source>
        <strain evidence="2">DSM 100886 HEG_-6_39</strain>
    </source>
</reference>
<dbReference type="RefSeq" id="WP_157899400.1">
    <property type="nucleotide sequence ID" value="NZ_CP015136.1"/>
</dbReference>